<gene>
    <name evidence="1" type="ORF">OSB52_12250</name>
</gene>
<dbReference type="Proteomes" id="UP001143347">
    <property type="component" value="Unassembled WGS sequence"/>
</dbReference>
<comment type="caution">
    <text evidence="1">The sequence shown here is derived from an EMBL/GenBank/DDBJ whole genome shotgun (WGS) entry which is preliminary data.</text>
</comment>
<evidence type="ECO:0000313" key="1">
    <source>
        <dbReference type="EMBL" id="MCX2964862.1"/>
    </source>
</evidence>
<organism evidence="1 2">
    <name type="scientific">Gordonia aquimaris</name>
    <dbReference type="NCBI Taxonomy" id="2984863"/>
    <lineage>
        <taxon>Bacteria</taxon>
        <taxon>Bacillati</taxon>
        <taxon>Actinomycetota</taxon>
        <taxon>Actinomycetes</taxon>
        <taxon>Mycobacteriales</taxon>
        <taxon>Gordoniaceae</taxon>
        <taxon>Gordonia</taxon>
    </lineage>
</organism>
<proteinExistence type="predicted"/>
<keyword evidence="2" id="KW-1185">Reference proteome</keyword>
<sequence>MTGAVGGRSQGADTGVFAEASPSASALLRGAPGSEFGREVSSEVTVPNYRFRVAAVRSVTVQTPIGAAGGPAGTLVRTAM</sequence>
<evidence type="ECO:0000313" key="2">
    <source>
        <dbReference type="Proteomes" id="UP001143347"/>
    </source>
</evidence>
<dbReference type="AlphaFoldDB" id="A0A9X3D522"/>
<dbReference type="EMBL" id="JAPKFM010000011">
    <property type="protein sequence ID" value="MCX2964862.1"/>
    <property type="molecule type" value="Genomic_DNA"/>
</dbReference>
<name>A0A9X3D522_9ACTN</name>
<protein>
    <submittedName>
        <fullName evidence="1">Uncharacterized protein</fullName>
    </submittedName>
</protein>
<reference evidence="1" key="1">
    <citation type="submission" date="2022-10" db="EMBL/GenBank/DDBJ databases">
        <title>WGS of marine actinomycetes from Thailand.</title>
        <authorList>
            <person name="Thawai C."/>
        </authorList>
    </citation>
    <scope>NUCLEOTIDE SEQUENCE</scope>
    <source>
        <strain evidence="1">SW21</strain>
    </source>
</reference>
<accession>A0A9X3D522</accession>
<dbReference type="RefSeq" id="WP_266061903.1">
    <property type="nucleotide sequence ID" value="NZ_JAPKFM010000011.1"/>
</dbReference>